<accession>G4MDK7</accession>
<gene>
    <name evidence="4" type="ORF">BKIR_c45_4856</name>
</gene>
<dbReference type="SUPFAM" id="SSF53335">
    <property type="entry name" value="S-adenosyl-L-methionine-dependent methyltransferases"/>
    <property type="match status" value="1"/>
</dbReference>
<reference evidence="4 5" key="2">
    <citation type="submission" date="2011-10" db="EMBL/GenBank/DDBJ databases">
        <title>Draft genome sequence of Candidatus Burkholderia kirkii.</title>
        <authorList>
            <person name="Carlier A.L."/>
            <person name="Eberl L."/>
        </authorList>
    </citation>
    <scope>NUCLEOTIDE SEQUENCE [LARGE SCALE GENOMIC DNA]</scope>
    <source>
        <strain evidence="4 5">UZHbot1</strain>
    </source>
</reference>
<dbReference type="EMBL" id="CAFE01000210">
    <property type="protein sequence ID" value="CCD39236.1"/>
    <property type="molecule type" value="Genomic_DNA"/>
</dbReference>
<comment type="caution">
    <text evidence="4">The sequence shown here is derived from an EMBL/GenBank/DDBJ whole genome shotgun (WGS) entry which is preliminary data.</text>
</comment>
<dbReference type="AlphaFoldDB" id="G4MDK7"/>
<dbReference type="InterPro" id="IPR019257">
    <property type="entry name" value="MeTrfase_dom"/>
</dbReference>
<dbReference type="Proteomes" id="UP000003511">
    <property type="component" value="Unassembled WGS sequence"/>
</dbReference>
<keyword evidence="4" id="KW-0067">ATP-binding</keyword>
<keyword evidence="4" id="KW-0547">Nucleotide-binding</keyword>
<dbReference type="STRING" id="1055526.BKIR_c45_4856"/>
<dbReference type="GO" id="GO:0005524">
    <property type="term" value="F:ATP binding"/>
    <property type="evidence" value="ECO:0007669"/>
    <property type="project" value="UniProtKB-KW"/>
</dbReference>
<proteinExistence type="predicted"/>
<protein>
    <submittedName>
        <fullName evidence="4">ABC transporter ATP-binding protein</fullName>
    </submittedName>
</protein>
<dbReference type="PANTHER" id="PTHR43397">
    <property type="entry name" value="ERGOTHIONEINE BIOSYNTHESIS PROTEIN 1"/>
    <property type="match status" value="1"/>
</dbReference>
<dbReference type="HOGENOM" id="CLU_049766_1_0_4"/>
<evidence type="ECO:0000259" key="3">
    <source>
        <dbReference type="Pfam" id="PF10017"/>
    </source>
</evidence>
<feature type="domain" description="Histidine-specific methyltransferase SAM-dependent" evidence="3">
    <location>
        <begin position="68"/>
        <end position="372"/>
    </location>
</feature>
<dbReference type="PANTHER" id="PTHR43397:SF1">
    <property type="entry name" value="ERGOTHIONEINE BIOSYNTHESIS PROTEIN 1"/>
    <property type="match status" value="1"/>
</dbReference>
<evidence type="ECO:0000313" key="4">
    <source>
        <dbReference type="EMBL" id="CCD39236.1"/>
    </source>
</evidence>
<dbReference type="GO" id="GO:0008168">
    <property type="term" value="F:methyltransferase activity"/>
    <property type="evidence" value="ECO:0007669"/>
    <property type="project" value="UniProtKB-KW"/>
</dbReference>
<reference evidence="4 5" key="1">
    <citation type="submission" date="2011-09" db="EMBL/GenBank/DDBJ databases">
        <authorList>
            <person name="Carlier A."/>
        </authorList>
    </citation>
    <scope>NUCLEOTIDE SEQUENCE [LARGE SCALE GENOMIC DNA]</scope>
    <source>
        <strain evidence="4 5">UZHbot1</strain>
    </source>
</reference>
<name>G4MDK7_9BURK</name>
<dbReference type="Gene3D" id="3.40.50.150">
    <property type="entry name" value="Vaccinia Virus protein VP39"/>
    <property type="match status" value="1"/>
</dbReference>
<dbReference type="BioCyc" id="CBUR1055526:G10QW-2300-MONOMER"/>
<dbReference type="InterPro" id="IPR029063">
    <property type="entry name" value="SAM-dependent_MTases_sf"/>
</dbReference>
<evidence type="ECO:0000313" key="5">
    <source>
        <dbReference type="Proteomes" id="UP000003511"/>
    </source>
</evidence>
<keyword evidence="2" id="KW-0808">Transferase</keyword>
<organism evidence="4 5">
    <name type="scientific">Candidatus Paraburkholderia kirkii UZHbot1</name>
    <dbReference type="NCBI Taxonomy" id="1055526"/>
    <lineage>
        <taxon>Bacteria</taxon>
        <taxon>Pseudomonadati</taxon>
        <taxon>Pseudomonadota</taxon>
        <taxon>Betaproteobacteria</taxon>
        <taxon>Burkholderiales</taxon>
        <taxon>Burkholderiaceae</taxon>
        <taxon>Paraburkholderia</taxon>
    </lineage>
</organism>
<dbReference type="InterPro" id="IPR017804">
    <property type="entry name" value="MeTrfase_EgtD-like"/>
</dbReference>
<dbReference type="Pfam" id="PF10017">
    <property type="entry name" value="Methyltransf_33"/>
    <property type="match status" value="1"/>
</dbReference>
<dbReference type="NCBIfam" id="TIGR03438">
    <property type="entry name" value="egtD_ergothio"/>
    <property type="match status" value="1"/>
</dbReference>
<dbReference type="InterPro" id="IPR051128">
    <property type="entry name" value="EgtD_Methyltrsf_superfamily"/>
</dbReference>
<dbReference type="PIRSF" id="PIRSF018005">
    <property type="entry name" value="UCP018005"/>
    <property type="match status" value="1"/>
</dbReference>
<dbReference type="InterPro" id="IPR035094">
    <property type="entry name" value="EgtD"/>
</dbReference>
<keyword evidence="5" id="KW-1185">Reference proteome</keyword>
<evidence type="ECO:0000256" key="2">
    <source>
        <dbReference type="ARBA" id="ARBA00022679"/>
    </source>
</evidence>
<evidence type="ECO:0000256" key="1">
    <source>
        <dbReference type="ARBA" id="ARBA00022603"/>
    </source>
</evidence>
<sequence>MAVRRATPAVIHSLSGTTRGIVRRSRHCIRSNTRCAVVSDDGTRGKRRIDGDVMTQPALLPRFPNAFAEAVHAGLSKHPQKELPSMYLYDEVGSALFEVVTALPEYGVTRAEERVLKEHAADIVAAMPGDIQVAELGSGSGRKTRRILEALCKKQPTAYHPIEISRTALQLCRRELSDIERVSIVGHERDYLAGLSEVSSKRKPGEKLLVLFLGSTIGNFARLAATKFLRSIRGMLQPDDALLLGTDLIKPLPTLIAAYDDPIGVTAAFNLNMLARINRELGGDFPIDAFEHVARFNPDARSIEMHLRAKRALSVRVRGADLRVEFRESETIWTESSHKYAAEEVTPIAADAGFECTHQWRDDKWQFAESLLVAR</sequence>
<dbReference type="GO" id="GO:0032259">
    <property type="term" value="P:methylation"/>
    <property type="evidence" value="ECO:0007669"/>
    <property type="project" value="UniProtKB-KW"/>
</dbReference>
<keyword evidence="1" id="KW-0489">Methyltransferase</keyword>